<protein>
    <submittedName>
        <fullName evidence="7">ABC transporter ATP-binding protein</fullName>
    </submittedName>
</protein>
<evidence type="ECO:0000256" key="4">
    <source>
        <dbReference type="ARBA" id="ARBA00022967"/>
    </source>
</evidence>
<feature type="domain" description="ABC transporter" evidence="6">
    <location>
        <begin position="4"/>
        <end position="241"/>
    </location>
</feature>
<proteinExistence type="predicted"/>
<gene>
    <name evidence="7" type="ORF">SHI21_07305</name>
</gene>
<dbReference type="PANTHER" id="PTHR43875:SF15">
    <property type="entry name" value="TREHALOSE IMPORT ATP-BINDING PROTEIN SUGC"/>
    <property type="match status" value="1"/>
</dbReference>
<keyword evidence="3 7" id="KW-0067">ATP-binding</keyword>
<dbReference type="PANTHER" id="PTHR43875">
    <property type="entry name" value="MALTODEXTRIN IMPORT ATP-BINDING PROTEIN MSMX"/>
    <property type="match status" value="1"/>
</dbReference>
<dbReference type="RefSeq" id="WP_323575647.1">
    <property type="nucleotide sequence ID" value="NZ_JAYGJQ010000001.1"/>
</dbReference>
<sequence>MSHVRFENVGKLYAKNAWAVEDFNLEIQNAEFISFLGPSGCGKTTTLRMIAGLEENTHGKIFFDNEIVSDPTSKTFLLPEKRNVGMVFQSYAVWPHMNVFENVAYPLKFKKMSKEKIYESVMDILNVVELQGLELRKSHELSGGQQQRVALARGLVMRPRILLLDEPLSNLDAKLREKMRKDIRKIQQEFKLTMVYVTHDQKEAFQMSDRIVVMNKGKIQQVGTPEEIQNSPKNEFVAEFIKSGE</sequence>
<dbReference type="InterPro" id="IPR003593">
    <property type="entry name" value="AAA+_ATPase"/>
</dbReference>
<dbReference type="SUPFAM" id="SSF52540">
    <property type="entry name" value="P-loop containing nucleoside triphosphate hydrolases"/>
    <property type="match status" value="1"/>
</dbReference>
<dbReference type="GO" id="GO:0005524">
    <property type="term" value="F:ATP binding"/>
    <property type="evidence" value="ECO:0007669"/>
    <property type="project" value="UniProtKB-KW"/>
</dbReference>
<keyword evidence="8" id="KW-1185">Reference proteome</keyword>
<dbReference type="InterPro" id="IPR003439">
    <property type="entry name" value="ABC_transporter-like_ATP-bd"/>
</dbReference>
<dbReference type="Pfam" id="PF00005">
    <property type="entry name" value="ABC_tran"/>
    <property type="match status" value="1"/>
</dbReference>
<dbReference type="SMART" id="SM00382">
    <property type="entry name" value="AAA"/>
    <property type="match status" value="1"/>
</dbReference>
<evidence type="ECO:0000256" key="1">
    <source>
        <dbReference type="ARBA" id="ARBA00022475"/>
    </source>
</evidence>
<evidence type="ECO:0000256" key="2">
    <source>
        <dbReference type="ARBA" id="ARBA00022741"/>
    </source>
</evidence>
<dbReference type="PROSITE" id="PS50893">
    <property type="entry name" value="ABC_TRANSPORTER_2"/>
    <property type="match status" value="1"/>
</dbReference>
<comment type="caution">
    <text evidence="7">The sequence shown here is derived from an EMBL/GenBank/DDBJ whole genome shotgun (WGS) entry which is preliminary data.</text>
</comment>
<dbReference type="InterPro" id="IPR027417">
    <property type="entry name" value="P-loop_NTPase"/>
</dbReference>
<evidence type="ECO:0000313" key="8">
    <source>
        <dbReference type="Proteomes" id="UP001302274"/>
    </source>
</evidence>
<evidence type="ECO:0000313" key="7">
    <source>
        <dbReference type="EMBL" id="MEA9356000.1"/>
    </source>
</evidence>
<dbReference type="Proteomes" id="UP001302274">
    <property type="component" value="Unassembled WGS sequence"/>
</dbReference>
<name>A0ABU5VVE5_9BACT</name>
<accession>A0ABU5VVE5</accession>
<keyword evidence="2" id="KW-0547">Nucleotide-binding</keyword>
<keyword evidence="1" id="KW-1003">Cell membrane</keyword>
<dbReference type="EMBL" id="JAYGJQ010000001">
    <property type="protein sequence ID" value="MEA9356000.1"/>
    <property type="molecule type" value="Genomic_DNA"/>
</dbReference>
<dbReference type="InterPro" id="IPR047641">
    <property type="entry name" value="ABC_transpr_MalK/UgpC-like"/>
</dbReference>
<evidence type="ECO:0000256" key="5">
    <source>
        <dbReference type="ARBA" id="ARBA00023136"/>
    </source>
</evidence>
<evidence type="ECO:0000256" key="3">
    <source>
        <dbReference type="ARBA" id="ARBA00022840"/>
    </source>
</evidence>
<reference evidence="7 8" key="1">
    <citation type="submission" date="2023-11" db="EMBL/GenBank/DDBJ databases">
        <title>A Novel Polar Bacteriovorax (B. antarcticus) Isolated from the Biocrust in Antarctica.</title>
        <authorList>
            <person name="Mun W."/>
            <person name="Choi S.Y."/>
            <person name="Mitchell R.J."/>
        </authorList>
    </citation>
    <scope>NUCLEOTIDE SEQUENCE [LARGE SCALE GENOMIC DNA]</scope>
    <source>
        <strain evidence="7 8">PP10</strain>
    </source>
</reference>
<organism evidence="7 8">
    <name type="scientific">Bacteriovorax antarcticus</name>
    <dbReference type="NCBI Taxonomy" id="3088717"/>
    <lineage>
        <taxon>Bacteria</taxon>
        <taxon>Pseudomonadati</taxon>
        <taxon>Bdellovibrionota</taxon>
        <taxon>Bacteriovoracia</taxon>
        <taxon>Bacteriovoracales</taxon>
        <taxon>Bacteriovoracaceae</taxon>
        <taxon>Bacteriovorax</taxon>
    </lineage>
</organism>
<evidence type="ECO:0000259" key="6">
    <source>
        <dbReference type="PROSITE" id="PS50893"/>
    </source>
</evidence>
<dbReference type="InterPro" id="IPR017871">
    <property type="entry name" value="ABC_transporter-like_CS"/>
</dbReference>
<keyword evidence="5" id="KW-0472">Membrane</keyword>
<dbReference type="PROSITE" id="PS00211">
    <property type="entry name" value="ABC_TRANSPORTER_1"/>
    <property type="match status" value="1"/>
</dbReference>
<dbReference type="Gene3D" id="3.40.50.300">
    <property type="entry name" value="P-loop containing nucleotide triphosphate hydrolases"/>
    <property type="match status" value="1"/>
</dbReference>
<keyword evidence="4" id="KW-1278">Translocase</keyword>